<dbReference type="RefSeq" id="WP_373947882.1">
    <property type="nucleotide sequence ID" value="NZ_JBHDLN010000001.1"/>
</dbReference>
<keyword evidence="7 8" id="KW-0460">Magnesium</keyword>
<name>A0ABV4UU04_9BACL</name>
<feature type="binding site" evidence="8">
    <location>
        <position position="266"/>
    </location>
    <ligand>
        <name>Mg(2+)</name>
        <dbReference type="ChEBI" id="CHEBI:18420"/>
    </ligand>
</feature>
<comment type="catalytic activity">
    <reaction evidence="8">
        <text>L-tyrosyl-[protein] + UTP = O-(5'-uridylyl)-L-tyrosyl-[protein] + diphosphate</text>
        <dbReference type="Rhea" id="RHEA:83887"/>
        <dbReference type="Rhea" id="RHEA-COMP:10136"/>
        <dbReference type="Rhea" id="RHEA-COMP:20238"/>
        <dbReference type="ChEBI" id="CHEBI:33019"/>
        <dbReference type="ChEBI" id="CHEBI:46398"/>
        <dbReference type="ChEBI" id="CHEBI:46858"/>
        <dbReference type="ChEBI" id="CHEBI:90602"/>
    </reaction>
</comment>
<comment type="catalytic activity">
    <reaction evidence="8">
        <text>L-threonyl-[protein] + ATP = 3-O-(5'-adenylyl)-L-threonyl-[protein] + diphosphate</text>
        <dbReference type="Rhea" id="RHEA:54292"/>
        <dbReference type="Rhea" id="RHEA-COMP:11060"/>
        <dbReference type="Rhea" id="RHEA-COMP:13847"/>
        <dbReference type="ChEBI" id="CHEBI:30013"/>
        <dbReference type="ChEBI" id="CHEBI:30616"/>
        <dbReference type="ChEBI" id="CHEBI:33019"/>
        <dbReference type="ChEBI" id="CHEBI:138113"/>
        <dbReference type="EC" id="2.7.7.108"/>
    </reaction>
</comment>
<dbReference type="PANTHER" id="PTHR32057">
    <property type="entry name" value="PROTEIN ADENYLYLTRANSFERASE SELO, MITOCHONDRIAL"/>
    <property type="match status" value="1"/>
</dbReference>
<keyword evidence="3 8" id="KW-0548">Nucleotidyltransferase</keyword>
<comment type="catalytic activity">
    <reaction evidence="8">
        <text>L-seryl-[protein] + UTP = O-(5'-uridylyl)-L-seryl-[protein] + diphosphate</text>
        <dbReference type="Rhea" id="RHEA:64604"/>
        <dbReference type="Rhea" id="RHEA-COMP:9863"/>
        <dbReference type="Rhea" id="RHEA-COMP:16635"/>
        <dbReference type="ChEBI" id="CHEBI:29999"/>
        <dbReference type="ChEBI" id="CHEBI:33019"/>
        <dbReference type="ChEBI" id="CHEBI:46398"/>
        <dbReference type="ChEBI" id="CHEBI:156051"/>
    </reaction>
</comment>
<dbReference type="PANTHER" id="PTHR32057:SF14">
    <property type="entry name" value="PROTEIN ADENYLYLTRANSFERASE SELO, MITOCHONDRIAL"/>
    <property type="match status" value="1"/>
</dbReference>
<feature type="binding site" evidence="8">
    <location>
        <position position="130"/>
    </location>
    <ligand>
        <name>ATP</name>
        <dbReference type="ChEBI" id="CHEBI:30616"/>
    </ligand>
</feature>
<evidence type="ECO:0000313" key="10">
    <source>
        <dbReference type="Proteomes" id="UP001575622"/>
    </source>
</evidence>
<keyword evidence="2 8" id="KW-0808">Transferase</keyword>
<feature type="binding site" evidence="8">
    <location>
        <position position="117"/>
    </location>
    <ligand>
        <name>ATP</name>
        <dbReference type="ChEBI" id="CHEBI:30616"/>
    </ligand>
</feature>
<evidence type="ECO:0000256" key="2">
    <source>
        <dbReference type="ARBA" id="ARBA00022679"/>
    </source>
</evidence>
<feature type="binding site" evidence="8">
    <location>
        <position position="129"/>
    </location>
    <ligand>
        <name>ATP</name>
        <dbReference type="ChEBI" id="CHEBI:30616"/>
    </ligand>
</feature>
<feature type="binding site" evidence="8">
    <location>
        <position position="257"/>
    </location>
    <ligand>
        <name>Mg(2+)</name>
        <dbReference type="ChEBI" id="CHEBI:18420"/>
    </ligand>
</feature>
<comment type="caution">
    <text evidence="9">The sequence shown here is derived from an EMBL/GenBank/DDBJ whole genome shotgun (WGS) entry which is preliminary data.</text>
</comment>
<keyword evidence="8" id="KW-0464">Manganese</keyword>
<keyword evidence="5 8" id="KW-0547">Nucleotide-binding</keyword>
<comment type="catalytic activity">
    <reaction evidence="8">
        <text>L-histidyl-[protein] + UTP = N(tele)-(5'-uridylyl)-L-histidyl-[protein] + diphosphate</text>
        <dbReference type="Rhea" id="RHEA:83891"/>
        <dbReference type="Rhea" id="RHEA-COMP:9745"/>
        <dbReference type="Rhea" id="RHEA-COMP:20239"/>
        <dbReference type="ChEBI" id="CHEBI:29979"/>
        <dbReference type="ChEBI" id="CHEBI:33019"/>
        <dbReference type="ChEBI" id="CHEBI:46398"/>
        <dbReference type="ChEBI" id="CHEBI:233474"/>
    </reaction>
</comment>
<evidence type="ECO:0000256" key="7">
    <source>
        <dbReference type="ARBA" id="ARBA00022842"/>
    </source>
</evidence>
<dbReference type="Pfam" id="PF02696">
    <property type="entry name" value="SelO"/>
    <property type="match status" value="1"/>
</dbReference>
<feature type="binding site" evidence="8">
    <location>
        <position position="94"/>
    </location>
    <ligand>
        <name>ATP</name>
        <dbReference type="ChEBI" id="CHEBI:30616"/>
    </ligand>
</feature>
<proteinExistence type="inferred from homology"/>
<evidence type="ECO:0000313" key="9">
    <source>
        <dbReference type="EMBL" id="MFB0840687.1"/>
    </source>
</evidence>
<protein>
    <recommendedName>
        <fullName evidence="8">Protein nucleotidyltransferase YdiU</fullName>
        <ecNumber evidence="8">2.7.7.-</ecNumber>
    </recommendedName>
    <alternativeName>
        <fullName evidence="8">Protein adenylyltransferase YdiU</fullName>
        <ecNumber evidence="8">2.7.7.108</ecNumber>
    </alternativeName>
    <alternativeName>
        <fullName evidence="8">Protein uridylyltransferase YdiU</fullName>
        <ecNumber evidence="8">2.7.7.-</ecNumber>
    </alternativeName>
</protein>
<sequence length="491" mass="54408">MTENKAIIDPGWNFDNSYARLPETFFSRLEPAPVRSPKLIVLNDRLAASLGLNVEALRGSEGVAVFAGNRIPEGAAPLAQAYAGHQFGHFTMLGDGRALLLGEQITPDNTRVDIQLKGSGRTPYSRGGDGRAALGPMLREYIISEAMHALGVPTTRSLAVVTTGEEIIRETELPGAVLTRVAASHIRVGTFQYAANWGGVEELRTLADYTIQRHYPHADASENRYLSLLQEVINRQAALIAKWQLVGFIHGVMNTDNMALSGETIDYGPCAFMDAYDPATVFSSIDVHGRYAYGNQPSIAAWNLARLAEALLPLLHDDEDEAIRLAEDVISGFVEQFAGHWLAGMRAKLGLFNEEPEDETLMKDLLVMMQKHQADYTNTFRALTFDKHEDLAFNGTTEFAQWEERWQARRGRQQEPQASSQQLMRSSNPAIIPRNHRVEEALDAAVKQGDYSVMERLVQALSNPYAHSPEQAEYCTLPAASDRPYRTFCGT</sequence>
<feature type="binding site" evidence="8">
    <location>
        <position position="97"/>
    </location>
    <ligand>
        <name>ATP</name>
        <dbReference type="ChEBI" id="CHEBI:30616"/>
    </ligand>
</feature>
<comment type="catalytic activity">
    <reaction evidence="8">
        <text>L-seryl-[protein] + ATP = 3-O-(5'-adenylyl)-L-seryl-[protein] + diphosphate</text>
        <dbReference type="Rhea" id="RHEA:58120"/>
        <dbReference type="Rhea" id="RHEA-COMP:9863"/>
        <dbReference type="Rhea" id="RHEA-COMP:15073"/>
        <dbReference type="ChEBI" id="CHEBI:29999"/>
        <dbReference type="ChEBI" id="CHEBI:30616"/>
        <dbReference type="ChEBI" id="CHEBI:33019"/>
        <dbReference type="ChEBI" id="CHEBI:142516"/>
        <dbReference type="EC" id="2.7.7.108"/>
    </reaction>
</comment>
<evidence type="ECO:0000256" key="5">
    <source>
        <dbReference type="ARBA" id="ARBA00022741"/>
    </source>
</evidence>
<dbReference type="EMBL" id="JBHDLN010000001">
    <property type="protein sequence ID" value="MFB0840687.1"/>
    <property type="molecule type" value="Genomic_DNA"/>
</dbReference>
<evidence type="ECO:0000256" key="4">
    <source>
        <dbReference type="ARBA" id="ARBA00022723"/>
    </source>
</evidence>
<dbReference type="Proteomes" id="UP001575622">
    <property type="component" value="Unassembled WGS sequence"/>
</dbReference>
<comment type="cofactor">
    <cofactor evidence="8">
        <name>Mg(2+)</name>
        <dbReference type="ChEBI" id="CHEBI:18420"/>
    </cofactor>
    <cofactor evidence="8">
        <name>Mn(2+)</name>
        <dbReference type="ChEBI" id="CHEBI:29035"/>
    </cofactor>
</comment>
<comment type="function">
    <text evidence="8">Nucleotidyltransferase involved in the post-translational modification of proteins. It can catalyze the addition of adenosine monophosphate (AMP) or uridine monophosphate (UMP) to a protein, resulting in modifications known as AMPylation and UMPylation.</text>
</comment>
<gene>
    <name evidence="8" type="primary">ydiU</name>
    <name evidence="8" type="synonym">selO</name>
    <name evidence="9" type="ORF">ACEU3E_00740</name>
</gene>
<feature type="binding site" evidence="8">
    <location>
        <position position="96"/>
    </location>
    <ligand>
        <name>ATP</name>
        <dbReference type="ChEBI" id="CHEBI:30616"/>
    </ligand>
</feature>
<evidence type="ECO:0000256" key="1">
    <source>
        <dbReference type="ARBA" id="ARBA00009747"/>
    </source>
</evidence>
<comment type="similarity">
    <text evidence="1 8">Belongs to the SELO family.</text>
</comment>
<keyword evidence="6 8" id="KW-0067">ATP-binding</keyword>
<organism evidence="9 10">
    <name type="scientific">Paenibacillus oleatilyticus</name>
    <dbReference type="NCBI Taxonomy" id="2594886"/>
    <lineage>
        <taxon>Bacteria</taxon>
        <taxon>Bacillati</taxon>
        <taxon>Bacillota</taxon>
        <taxon>Bacilli</taxon>
        <taxon>Bacillales</taxon>
        <taxon>Paenibacillaceae</taxon>
        <taxon>Paenibacillus</taxon>
    </lineage>
</organism>
<dbReference type="EC" id="2.7.7.108" evidence="8"/>
<feature type="binding site" evidence="8">
    <location>
        <position position="187"/>
    </location>
    <ligand>
        <name>ATP</name>
        <dbReference type="ChEBI" id="CHEBI:30616"/>
    </ligand>
</feature>
<dbReference type="NCBIfam" id="NF000658">
    <property type="entry name" value="PRK00029.1"/>
    <property type="match status" value="1"/>
</dbReference>
<keyword evidence="10" id="KW-1185">Reference proteome</keyword>
<evidence type="ECO:0000256" key="3">
    <source>
        <dbReference type="ARBA" id="ARBA00022695"/>
    </source>
</evidence>
<evidence type="ECO:0000256" key="6">
    <source>
        <dbReference type="ARBA" id="ARBA00022840"/>
    </source>
</evidence>
<dbReference type="InterPro" id="IPR003846">
    <property type="entry name" value="SelO"/>
</dbReference>
<evidence type="ECO:0000256" key="8">
    <source>
        <dbReference type="HAMAP-Rule" id="MF_00692"/>
    </source>
</evidence>
<keyword evidence="4 8" id="KW-0479">Metal-binding</keyword>
<dbReference type="EC" id="2.7.7.-" evidence="8"/>
<dbReference type="HAMAP" id="MF_00692">
    <property type="entry name" value="SelO"/>
    <property type="match status" value="1"/>
</dbReference>
<feature type="binding site" evidence="8">
    <location>
        <position position="180"/>
    </location>
    <ligand>
        <name>ATP</name>
        <dbReference type="ChEBI" id="CHEBI:30616"/>
    </ligand>
</feature>
<comment type="catalytic activity">
    <reaction evidence="8">
        <text>L-tyrosyl-[protein] + ATP = O-(5'-adenylyl)-L-tyrosyl-[protein] + diphosphate</text>
        <dbReference type="Rhea" id="RHEA:54288"/>
        <dbReference type="Rhea" id="RHEA-COMP:10136"/>
        <dbReference type="Rhea" id="RHEA-COMP:13846"/>
        <dbReference type="ChEBI" id="CHEBI:30616"/>
        <dbReference type="ChEBI" id="CHEBI:33019"/>
        <dbReference type="ChEBI" id="CHEBI:46858"/>
        <dbReference type="ChEBI" id="CHEBI:83624"/>
        <dbReference type="EC" id="2.7.7.108"/>
    </reaction>
</comment>
<feature type="active site" description="Proton acceptor" evidence="8">
    <location>
        <position position="256"/>
    </location>
</feature>
<accession>A0ABV4UU04</accession>
<feature type="binding site" evidence="8">
    <location>
        <position position="266"/>
    </location>
    <ligand>
        <name>ATP</name>
        <dbReference type="ChEBI" id="CHEBI:30616"/>
    </ligand>
</feature>
<reference evidence="9 10" key="1">
    <citation type="submission" date="2024-09" db="EMBL/GenBank/DDBJ databases">
        <authorList>
            <person name="Makale K.P.P."/>
            <person name="Makhzoum A."/>
            <person name="Rantong G."/>
            <person name="Rahube T.O."/>
        </authorList>
    </citation>
    <scope>NUCLEOTIDE SEQUENCE [LARGE SCALE GENOMIC DNA]</scope>
    <source>
        <strain evidence="9 10">KM_D13</strain>
    </source>
</reference>